<dbReference type="GO" id="GO:0003735">
    <property type="term" value="F:structural constituent of ribosome"/>
    <property type="evidence" value="ECO:0007669"/>
    <property type="project" value="TreeGrafter"/>
</dbReference>
<dbReference type="GO" id="GO:0042274">
    <property type="term" value="P:ribosomal small subunit biogenesis"/>
    <property type="evidence" value="ECO:0007669"/>
    <property type="project" value="TreeGrafter"/>
</dbReference>
<dbReference type="PROSITE" id="PS00632">
    <property type="entry name" value="RIBOSOMAL_S4"/>
    <property type="match status" value="1"/>
</dbReference>
<feature type="domain" description="RNA-binding S4" evidence="7">
    <location>
        <begin position="134"/>
        <end position="196"/>
    </location>
</feature>
<keyword evidence="3 6" id="KW-0694">RNA-binding</keyword>
<dbReference type="InterPro" id="IPR002942">
    <property type="entry name" value="S4_RNA-bd"/>
</dbReference>
<dbReference type="EMBL" id="KN818266">
    <property type="protein sequence ID" value="KIL62828.1"/>
    <property type="molecule type" value="Genomic_DNA"/>
</dbReference>
<dbReference type="SUPFAM" id="SSF55174">
    <property type="entry name" value="Alpha-L RNA-binding motif"/>
    <property type="match status" value="1"/>
</dbReference>
<evidence type="ECO:0000313" key="9">
    <source>
        <dbReference type="Proteomes" id="UP000054549"/>
    </source>
</evidence>
<evidence type="ECO:0000256" key="4">
    <source>
        <dbReference type="ARBA" id="ARBA00022980"/>
    </source>
</evidence>
<keyword evidence="2 6" id="KW-0699">rRNA-binding</keyword>
<proteinExistence type="inferred from homology"/>
<evidence type="ECO:0000256" key="3">
    <source>
        <dbReference type="ARBA" id="ARBA00022884"/>
    </source>
</evidence>
<dbReference type="OrthoDB" id="3356781at2759"/>
<dbReference type="Gene3D" id="3.10.290.10">
    <property type="entry name" value="RNA-binding S4 domain"/>
    <property type="match status" value="1"/>
</dbReference>
<comment type="similarity">
    <text evidence="1">Belongs to the universal ribosomal protein uS4 family.</text>
</comment>
<keyword evidence="5" id="KW-0687">Ribonucleoprotein</keyword>
<reference evidence="8 9" key="1">
    <citation type="submission" date="2014-04" db="EMBL/GenBank/DDBJ databases">
        <title>Evolutionary Origins and Diversification of the Mycorrhizal Mutualists.</title>
        <authorList>
            <consortium name="DOE Joint Genome Institute"/>
            <consortium name="Mycorrhizal Genomics Consortium"/>
            <person name="Kohler A."/>
            <person name="Kuo A."/>
            <person name="Nagy L.G."/>
            <person name="Floudas D."/>
            <person name="Copeland A."/>
            <person name="Barry K.W."/>
            <person name="Cichocki N."/>
            <person name="Veneault-Fourrey C."/>
            <person name="LaButti K."/>
            <person name="Lindquist E.A."/>
            <person name="Lipzen A."/>
            <person name="Lundell T."/>
            <person name="Morin E."/>
            <person name="Murat C."/>
            <person name="Riley R."/>
            <person name="Ohm R."/>
            <person name="Sun H."/>
            <person name="Tunlid A."/>
            <person name="Henrissat B."/>
            <person name="Grigoriev I.V."/>
            <person name="Hibbett D.S."/>
            <person name="Martin F."/>
        </authorList>
    </citation>
    <scope>NUCLEOTIDE SEQUENCE [LARGE SCALE GENOMIC DNA]</scope>
    <source>
        <strain evidence="8 9">Koide BX008</strain>
    </source>
</reference>
<dbReference type="Pfam" id="PF01479">
    <property type="entry name" value="S4"/>
    <property type="match status" value="1"/>
</dbReference>
<dbReference type="HOGENOM" id="CLU_041823_0_0_1"/>
<dbReference type="SMART" id="SM00363">
    <property type="entry name" value="S4"/>
    <property type="match status" value="1"/>
</dbReference>
<evidence type="ECO:0000256" key="6">
    <source>
        <dbReference type="PROSITE-ProRule" id="PRU00182"/>
    </source>
</evidence>
<keyword evidence="4" id="KW-0689">Ribosomal protein</keyword>
<dbReference type="AlphaFoldDB" id="A0A0C2X288"/>
<keyword evidence="9" id="KW-1185">Reference proteome</keyword>
<evidence type="ECO:0000313" key="8">
    <source>
        <dbReference type="EMBL" id="KIL62828.1"/>
    </source>
</evidence>
<dbReference type="CDD" id="cd00165">
    <property type="entry name" value="S4"/>
    <property type="match status" value="1"/>
</dbReference>
<dbReference type="PANTHER" id="PTHR11831">
    <property type="entry name" value="30S 40S RIBOSOMAL PROTEIN"/>
    <property type="match status" value="1"/>
</dbReference>
<name>A0A0C2X288_AMAMK</name>
<dbReference type="Proteomes" id="UP000054549">
    <property type="component" value="Unassembled WGS sequence"/>
</dbReference>
<dbReference type="STRING" id="946122.A0A0C2X288"/>
<gene>
    <name evidence="8" type="ORF">M378DRAFT_165290</name>
</gene>
<protein>
    <recommendedName>
        <fullName evidence="7">RNA-binding S4 domain-containing protein</fullName>
    </recommendedName>
</protein>
<evidence type="ECO:0000259" key="7">
    <source>
        <dbReference type="SMART" id="SM00363"/>
    </source>
</evidence>
<dbReference type="PROSITE" id="PS50889">
    <property type="entry name" value="S4"/>
    <property type="match status" value="1"/>
</dbReference>
<evidence type="ECO:0000256" key="5">
    <source>
        <dbReference type="ARBA" id="ARBA00023274"/>
    </source>
</evidence>
<dbReference type="PANTHER" id="PTHR11831:SF4">
    <property type="entry name" value="SMALL RIBOSOMAL SUBUNIT PROTEIN US4M"/>
    <property type="match status" value="1"/>
</dbReference>
<accession>A0A0C2X288</accession>
<dbReference type="InterPro" id="IPR018079">
    <property type="entry name" value="Ribosomal_uS4_CS"/>
</dbReference>
<dbReference type="InParanoid" id="A0A0C2X288"/>
<sequence length="305" mass="35933">MRDVNIFSFKRALPRMSWSPRNLYNLWTRTIGPKALEINFKQTSKTLFQQRWRSKAVVRAYHGDYINEKIFKRWYLPETLPDVRPRKRFGKGTGDQAELEEFARRRQKEKDFELEEEERGNAPVASLMFSEVERRIDVFIFRCCFAHSVYEARRLVIHGDVMLNGKKHTNSNTRLAPGDMVSVNPDAIRFFKSRLPGHEDVNEYEDKKQKAEETGEELQLTPFYLPPYASPWLFIPAYIEPSFKTCSAIYVRHPTARPGYSEIPTPYDADGEVVRFAWEWYAQRRPRVRSKSQLARMPEDRALAV</sequence>
<dbReference type="InterPro" id="IPR036986">
    <property type="entry name" value="S4_RNA-bd_sf"/>
</dbReference>
<dbReference type="InterPro" id="IPR022801">
    <property type="entry name" value="Ribosomal_uS4"/>
</dbReference>
<dbReference type="GO" id="GO:0019843">
    <property type="term" value="F:rRNA binding"/>
    <property type="evidence" value="ECO:0007669"/>
    <property type="project" value="UniProtKB-KW"/>
</dbReference>
<organism evidence="8 9">
    <name type="scientific">Amanita muscaria (strain Koide BX008)</name>
    <dbReference type="NCBI Taxonomy" id="946122"/>
    <lineage>
        <taxon>Eukaryota</taxon>
        <taxon>Fungi</taxon>
        <taxon>Dikarya</taxon>
        <taxon>Basidiomycota</taxon>
        <taxon>Agaricomycotina</taxon>
        <taxon>Agaricomycetes</taxon>
        <taxon>Agaricomycetidae</taxon>
        <taxon>Agaricales</taxon>
        <taxon>Pluteineae</taxon>
        <taxon>Amanitaceae</taxon>
        <taxon>Amanita</taxon>
    </lineage>
</organism>
<dbReference type="GO" id="GO:0005763">
    <property type="term" value="C:mitochondrial small ribosomal subunit"/>
    <property type="evidence" value="ECO:0007669"/>
    <property type="project" value="TreeGrafter"/>
</dbReference>
<evidence type="ECO:0000256" key="1">
    <source>
        <dbReference type="ARBA" id="ARBA00007465"/>
    </source>
</evidence>
<evidence type="ECO:0000256" key="2">
    <source>
        <dbReference type="ARBA" id="ARBA00022730"/>
    </source>
</evidence>
<dbReference type="FunCoup" id="A0A0C2X288">
    <property type="interactions" value="37"/>
</dbReference>